<name>A0ABW3UY03_9BACL</name>
<protein>
    <submittedName>
        <fullName evidence="2">ImmA/IrrE family metallo-endopeptidase</fullName>
    </submittedName>
</protein>
<evidence type="ECO:0000259" key="1">
    <source>
        <dbReference type="Pfam" id="PF06114"/>
    </source>
</evidence>
<accession>A0ABW3UY03</accession>
<dbReference type="EMBL" id="JBHTLU010000065">
    <property type="protein sequence ID" value="MFD1225568.1"/>
    <property type="molecule type" value="Genomic_DNA"/>
</dbReference>
<keyword evidence="3" id="KW-1185">Reference proteome</keyword>
<gene>
    <name evidence="2" type="ORF">ACFQ4B_36370</name>
</gene>
<dbReference type="RefSeq" id="WP_345584978.1">
    <property type="nucleotide sequence ID" value="NZ_BAABJG010000002.1"/>
</dbReference>
<dbReference type="PANTHER" id="PTHR43236:SF1">
    <property type="entry name" value="BLL7220 PROTEIN"/>
    <property type="match status" value="1"/>
</dbReference>
<proteinExistence type="predicted"/>
<reference evidence="3" key="1">
    <citation type="journal article" date="2019" name="Int. J. Syst. Evol. Microbiol.">
        <title>The Global Catalogue of Microorganisms (GCM) 10K type strain sequencing project: providing services to taxonomists for standard genome sequencing and annotation.</title>
        <authorList>
            <consortium name="The Broad Institute Genomics Platform"/>
            <consortium name="The Broad Institute Genome Sequencing Center for Infectious Disease"/>
            <person name="Wu L."/>
            <person name="Ma J."/>
        </authorList>
    </citation>
    <scope>NUCLEOTIDE SEQUENCE [LARGE SCALE GENOMIC DNA]</scope>
    <source>
        <strain evidence="3">CCUG 53270</strain>
    </source>
</reference>
<dbReference type="InterPro" id="IPR052345">
    <property type="entry name" value="Rad_response_metalloprotease"/>
</dbReference>
<evidence type="ECO:0000313" key="3">
    <source>
        <dbReference type="Proteomes" id="UP001597180"/>
    </source>
</evidence>
<dbReference type="InterPro" id="IPR010359">
    <property type="entry name" value="IrrE_HExxH"/>
</dbReference>
<dbReference type="Pfam" id="PF06114">
    <property type="entry name" value="Peptidase_M78"/>
    <property type="match status" value="1"/>
</dbReference>
<dbReference type="Gene3D" id="1.10.10.2910">
    <property type="match status" value="1"/>
</dbReference>
<sequence>MQSVREVTLQLCTLYGTNDPFLIAKRKGIYVLFEPLGNIMGFFSSYKRTRFIHINCNSDQAEQRFTCAHEIGHVILHPKVNVPFLKRNTLQSIDRIEREANRFAVELLIPDELLLNGMTIYQAAAASGVPEEIAHLKSLPS</sequence>
<comment type="caution">
    <text evidence="2">The sequence shown here is derived from an EMBL/GenBank/DDBJ whole genome shotgun (WGS) entry which is preliminary data.</text>
</comment>
<dbReference type="Proteomes" id="UP001597180">
    <property type="component" value="Unassembled WGS sequence"/>
</dbReference>
<organism evidence="2 3">
    <name type="scientific">Paenibacillus vulneris</name>
    <dbReference type="NCBI Taxonomy" id="1133364"/>
    <lineage>
        <taxon>Bacteria</taxon>
        <taxon>Bacillati</taxon>
        <taxon>Bacillota</taxon>
        <taxon>Bacilli</taxon>
        <taxon>Bacillales</taxon>
        <taxon>Paenibacillaceae</taxon>
        <taxon>Paenibacillus</taxon>
    </lineage>
</organism>
<feature type="domain" description="IrrE N-terminal-like" evidence="1">
    <location>
        <begin position="24"/>
        <end position="134"/>
    </location>
</feature>
<evidence type="ECO:0000313" key="2">
    <source>
        <dbReference type="EMBL" id="MFD1225568.1"/>
    </source>
</evidence>
<dbReference type="PANTHER" id="PTHR43236">
    <property type="entry name" value="ANTITOXIN HIGA1"/>
    <property type="match status" value="1"/>
</dbReference>